<name>A0A378THG5_9MYCO</name>
<dbReference type="RefSeq" id="WP_115278623.1">
    <property type="nucleotide sequence ID" value="NZ_AP022600.1"/>
</dbReference>
<dbReference type="EMBL" id="UGQT01000001">
    <property type="protein sequence ID" value="STZ58996.1"/>
    <property type="molecule type" value="Genomic_DNA"/>
</dbReference>
<reference evidence="1 2" key="1">
    <citation type="submission" date="2018-06" db="EMBL/GenBank/DDBJ databases">
        <authorList>
            <consortium name="Pathogen Informatics"/>
            <person name="Doyle S."/>
        </authorList>
    </citation>
    <scope>NUCLEOTIDE SEQUENCE [LARGE SCALE GENOMIC DNA]</scope>
    <source>
        <strain evidence="1 2">NCTC10821</strain>
    </source>
</reference>
<proteinExistence type="predicted"/>
<organism evidence="1 2">
    <name type="scientific">Mycolicibacterium tokaiense</name>
    <dbReference type="NCBI Taxonomy" id="39695"/>
    <lineage>
        <taxon>Bacteria</taxon>
        <taxon>Bacillati</taxon>
        <taxon>Actinomycetota</taxon>
        <taxon>Actinomycetes</taxon>
        <taxon>Mycobacteriales</taxon>
        <taxon>Mycobacteriaceae</taxon>
        <taxon>Mycolicibacterium</taxon>
    </lineage>
</organism>
<evidence type="ECO:0000313" key="1">
    <source>
        <dbReference type="EMBL" id="STZ58996.1"/>
    </source>
</evidence>
<sequence>MTAYDDEDRDWLTVAECARRMKLTQREVRALALGGILRAQRVYGELMVEPAIVAGVTTK</sequence>
<accession>A0A378THG5</accession>
<protein>
    <recommendedName>
        <fullName evidence="3">DNA-binding protein</fullName>
    </recommendedName>
</protein>
<gene>
    <name evidence="1" type="ORF">NCTC10821_02518</name>
</gene>
<evidence type="ECO:0008006" key="3">
    <source>
        <dbReference type="Google" id="ProtNLM"/>
    </source>
</evidence>
<evidence type="ECO:0000313" key="2">
    <source>
        <dbReference type="Proteomes" id="UP000254978"/>
    </source>
</evidence>
<keyword evidence="2" id="KW-1185">Reference proteome</keyword>
<dbReference type="AlphaFoldDB" id="A0A378THG5"/>
<dbReference type="Proteomes" id="UP000254978">
    <property type="component" value="Unassembled WGS sequence"/>
</dbReference>